<dbReference type="AlphaFoldDB" id="A0A9X2PI39"/>
<feature type="domain" description="Ubiquitin-activating enzyme E1 FCCH" evidence="1">
    <location>
        <begin position="560"/>
        <end position="624"/>
    </location>
</feature>
<sequence length="900" mass="94494">MPLIPSTHQDVVDYINALGDQAGAMLARLDSKDAALQLQINLEVSARMSAIAAEAAIRARVDATDANRPGVSPERFASGLTGDEATAPSVPPAWVVTSSRGRVARLTGSALIAGRGLRAVEPSRTYRARAVVQRNVDTGDPSGDAVALRIAWYTASREYISSTDLHVWDDLIVSGGRTSVEKIFAAAAGTGVDVVAPGTARYYRLYVETWGTSQKTDIEVIAASDVTDNELWSPDLSSFSGRVDALESLNAGSRLAAIEGELDAAASLTFSTIGDLEAATIGVSPDAVRVLGEDAPHDGMGGYFRRADSLTGDIQSFDGAWWQRVNFARARGAISPFDFFAKGDGVNDDTAAVQSAVDAVRAILGLNSSLTSLDPAWGANAMGVFLDLSGGPFLITDTIDLTEIASYGWRIRGGLFLGKCAGKPMFDLSGSSGYTITNVAWIGDENDMPSHAWISGPSTLRGCGKGLFQGCSTLGFFSEAAYLSYGQEENTAHQNIWCNSQYDAGIGIHIGNTSLLPVTSEFTTLRSGPVSHGNNTFLRDSWIYVPSVGAKITGITKAANAVITFSDMSATPLEVGDLVTFSVDVQGMVEVWKERAEILSIVGNEITVDLDTSTFSTYVAEGLLVKCQTKPSLILTRANQFKFETCYIVNYGQMQIGIYFDDPTHPMMNDMVFNFSFEGSGNDGNINIETFDLDASMDGFALNTHHTNGVGRIIYANAGTGSLAIGLREFNSIGQIHDALALDCPGGQNVYSYGGSAIVDALDLAGRLKNCSITARDTRKATFNDTKSGNHTGLAVAGVSGTIGSATAAFDCSAVFDHVMGAVTVTVGANGSAANGIAVTLPFAARISTAKPGQNTSAGLLLSAAVAAGSDQLIITTADGSHPVTGDGQTLVIPLEFVSA</sequence>
<organism evidence="2 3">
    <name type="scientific">Ancylobacter mangrovi</name>
    <dbReference type="NCBI Taxonomy" id="2972472"/>
    <lineage>
        <taxon>Bacteria</taxon>
        <taxon>Pseudomonadati</taxon>
        <taxon>Pseudomonadota</taxon>
        <taxon>Alphaproteobacteria</taxon>
        <taxon>Hyphomicrobiales</taxon>
        <taxon>Xanthobacteraceae</taxon>
        <taxon>Ancylobacter</taxon>
    </lineage>
</organism>
<name>A0A9X2PI39_9HYPH</name>
<evidence type="ECO:0000313" key="2">
    <source>
        <dbReference type="EMBL" id="MCS0497854.1"/>
    </source>
</evidence>
<dbReference type="EMBL" id="JANTHZ010000015">
    <property type="protein sequence ID" value="MCS0497854.1"/>
    <property type="molecule type" value="Genomic_DNA"/>
</dbReference>
<reference evidence="2" key="1">
    <citation type="submission" date="2022-08" db="EMBL/GenBank/DDBJ databases">
        <authorList>
            <person name="Li F."/>
        </authorList>
    </citation>
    <scope>NUCLEOTIDE SEQUENCE</scope>
    <source>
        <strain evidence="2">MQZ15Z-1</strain>
    </source>
</reference>
<dbReference type="RefSeq" id="WP_258735010.1">
    <property type="nucleotide sequence ID" value="NZ_JANTHZ010000015.1"/>
</dbReference>
<accession>A0A9X2PI39</accession>
<dbReference type="InterPro" id="IPR032418">
    <property type="entry name" value="E1_FCCH"/>
</dbReference>
<comment type="caution">
    <text evidence="2">The sequence shown here is derived from an EMBL/GenBank/DDBJ whole genome shotgun (WGS) entry which is preliminary data.</text>
</comment>
<dbReference type="Pfam" id="PF16190">
    <property type="entry name" value="E1_FCCH"/>
    <property type="match status" value="1"/>
</dbReference>
<dbReference type="Gene3D" id="2.160.20.10">
    <property type="entry name" value="Single-stranded right-handed beta-helix, Pectin lyase-like"/>
    <property type="match status" value="1"/>
</dbReference>
<keyword evidence="3" id="KW-1185">Reference proteome</keyword>
<dbReference type="InterPro" id="IPR011050">
    <property type="entry name" value="Pectin_lyase_fold/virulence"/>
</dbReference>
<protein>
    <recommendedName>
        <fullName evidence="1">Ubiquitin-activating enzyme E1 FCCH domain-containing protein</fullName>
    </recommendedName>
</protein>
<dbReference type="Gene3D" id="2.40.30.180">
    <property type="entry name" value="Ubiquitin-activating enzyme E1, FCCH domain"/>
    <property type="match status" value="1"/>
</dbReference>
<dbReference type="Proteomes" id="UP001151088">
    <property type="component" value="Unassembled WGS sequence"/>
</dbReference>
<dbReference type="SUPFAM" id="SSF51126">
    <property type="entry name" value="Pectin lyase-like"/>
    <property type="match status" value="1"/>
</dbReference>
<dbReference type="InterPro" id="IPR042302">
    <property type="entry name" value="E1_FCCH_sf"/>
</dbReference>
<dbReference type="InterPro" id="IPR012334">
    <property type="entry name" value="Pectin_lyas_fold"/>
</dbReference>
<gene>
    <name evidence="2" type="ORF">NVS89_22445</name>
</gene>
<proteinExistence type="predicted"/>
<evidence type="ECO:0000313" key="3">
    <source>
        <dbReference type="Proteomes" id="UP001151088"/>
    </source>
</evidence>
<evidence type="ECO:0000259" key="1">
    <source>
        <dbReference type="Pfam" id="PF16190"/>
    </source>
</evidence>